<dbReference type="InterPro" id="IPR036779">
    <property type="entry name" value="LysM_dom_sf"/>
</dbReference>
<name>A0A7S8EBR5_9CHLR</name>
<feature type="domain" description="LysM" evidence="2">
    <location>
        <begin position="134"/>
        <end position="178"/>
    </location>
</feature>
<reference evidence="3 4" key="1">
    <citation type="submission" date="2020-02" db="EMBL/GenBank/DDBJ databases">
        <authorList>
            <person name="Zheng R.K."/>
            <person name="Sun C.M."/>
        </authorList>
    </citation>
    <scope>NUCLEOTIDE SEQUENCE [LARGE SCALE GENOMIC DNA]</scope>
    <source>
        <strain evidence="4">rifampicinis</strain>
    </source>
</reference>
<dbReference type="CDD" id="cd00118">
    <property type="entry name" value="LysM"/>
    <property type="match status" value="1"/>
</dbReference>
<accession>A0A7S8EBR5</accession>
<gene>
    <name evidence="3" type="ORF">G4Y79_06345</name>
</gene>
<dbReference type="KEGG" id="pmet:G4Y79_06345"/>
<dbReference type="AlphaFoldDB" id="A0A7S8EBR5"/>
<dbReference type="RefSeq" id="WP_195172060.1">
    <property type="nucleotide sequence ID" value="NZ_CP062983.1"/>
</dbReference>
<feature type="region of interest" description="Disordered" evidence="1">
    <location>
        <begin position="77"/>
        <end position="98"/>
    </location>
</feature>
<dbReference type="Proteomes" id="UP000594468">
    <property type="component" value="Chromosome"/>
</dbReference>
<dbReference type="SMART" id="SM00257">
    <property type="entry name" value="LysM"/>
    <property type="match status" value="1"/>
</dbReference>
<evidence type="ECO:0000259" key="2">
    <source>
        <dbReference type="PROSITE" id="PS51782"/>
    </source>
</evidence>
<dbReference type="SUPFAM" id="SSF54106">
    <property type="entry name" value="LysM domain"/>
    <property type="match status" value="1"/>
</dbReference>
<evidence type="ECO:0000313" key="3">
    <source>
        <dbReference type="EMBL" id="QPC83996.1"/>
    </source>
</evidence>
<dbReference type="PROSITE" id="PS51782">
    <property type="entry name" value="LYSM"/>
    <property type="match status" value="1"/>
</dbReference>
<dbReference type="Gene3D" id="3.10.350.10">
    <property type="entry name" value="LysM domain"/>
    <property type="match status" value="1"/>
</dbReference>
<feature type="compositionally biased region" description="Pro residues" evidence="1">
    <location>
        <begin position="77"/>
        <end position="92"/>
    </location>
</feature>
<organism evidence="3 4">
    <name type="scientific">Phototrophicus methaneseepsis</name>
    <dbReference type="NCBI Taxonomy" id="2710758"/>
    <lineage>
        <taxon>Bacteria</taxon>
        <taxon>Bacillati</taxon>
        <taxon>Chloroflexota</taxon>
        <taxon>Candidatus Thermofontia</taxon>
        <taxon>Phototrophicales</taxon>
        <taxon>Phototrophicaceae</taxon>
        <taxon>Phototrophicus</taxon>
    </lineage>
</organism>
<dbReference type="InterPro" id="IPR018392">
    <property type="entry name" value="LysM"/>
</dbReference>
<dbReference type="EMBL" id="CP062983">
    <property type="protein sequence ID" value="QPC83996.1"/>
    <property type="molecule type" value="Genomic_DNA"/>
</dbReference>
<evidence type="ECO:0000256" key="1">
    <source>
        <dbReference type="SAM" id="MobiDB-lite"/>
    </source>
</evidence>
<protein>
    <submittedName>
        <fullName evidence="3">LysM peptidoglycan-binding domain-containing protein</fullName>
    </submittedName>
</protein>
<dbReference type="Pfam" id="PF01476">
    <property type="entry name" value="LysM"/>
    <property type="match status" value="1"/>
</dbReference>
<sequence length="314" mass="34368">MIKRLPGWYWTLVLCLFCLGLGLLAPRMLQQVAQNTPQVGPTNIAVTLTPLPSATPMMVAQANTDAPEVTATVTLLPPPTLEPPTPTPPPSATPTATSTQGITVNVTLEGIQGLPTATLLPEEEACEPREDWSLEYQVQDNETVTSIANKFGTNSWTLADANCLEDANTIRSGQILLVPGDNVPVEPAIDCSVPYEALQPIENAWGIPDTGTIVFNWRGPRAPRYLLRLYPPDYDFSTDNPDNYIDITFDRRQNETLDLTDIADGGIWHWEVRPLDENFVQACPGSQRWSFTKEQYIAPTATPTFDMTGSVGTG</sequence>
<keyword evidence="4" id="KW-1185">Reference proteome</keyword>
<evidence type="ECO:0000313" key="4">
    <source>
        <dbReference type="Proteomes" id="UP000594468"/>
    </source>
</evidence>
<proteinExistence type="predicted"/>